<proteinExistence type="predicted"/>
<evidence type="ECO:0000313" key="2">
    <source>
        <dbReference type="Proteomes" id="UP001058533"/>
    </source>
</evidence>
<dbReference type="Proteomes" id="UP001058533">
    <property type="component" value="Chromosome"/>
</dbReference>
<dbReference type="RefSeq" id="WP_256505965.1">
    <property type="nucleotide sequence ID" value="NZ_CP101740.1"/>
</dbReference>
<dbReference type="InterPro" id="IPR017850">
    <property type="entry name" value="Alkaline_phosphatase_core_sf"/>
</dbReference>
<sequence length="443" mass="48493">MPNVVSLEMNEINFEFVKSYVAKGELPHFAELLAKYELTETVAEEDYRLLEPWIQWPTVYTGMSYAEHGVFRLGDIVGTTHEQVWEALEARGVSVGAISPINGANRCAQADFFVPDPWTATPVTGDEGLKTLSGLVGMAVNGNATGGASLASLGPKLMPFVLRFARPTSWGAYAACLAKVRKYKWAKAAFLDRFLADVFLKLRAKHGTRYASLFLNAGAHIQHHHLFEAGVYQGENRNPDWYSTAGREGVDPMLFIYRIYDGILRDVLALADTRVLITTGLSQTANGRTKYQYRFNDHVATLHRMGVGDFAVNPRMSRDFLLEFPDAASATAAAAKLAAFACAGKPFFSIEDRGRSLFCQICYFGPPEGLAEVTADGRTFDIADEISLVSIENGIHQTIGYHIDTAVPRRAADTPARIPLTSVFARTLAIFPGDAPLALAAAE</sequence>
<dbReference type="EMBL" id="CP101740">
    <property type="protein sequence ID" value="UUL82177.1"/>
    <property type="molecule type" value="Genomic_DNA"/>
</dbReference>
<evidence type="ECO:0008006" key="3">
    <source>
        <dbReference type="Google" id="ProtNLM"/>
    </source>
</evidence>
<name>A0ABY5L6V8_9SPHN</name>
<protein>
    <recommendedName>
        <fullName evidence="3">Type I phosphodiesterase / nucleotide pyrophosphatase</fullName>
    </recommendedName>
</protein>
<keyword evidence="2" id="KW-1185">Reference proteome</keyword>
<accession>A0ABY5L6V8</accession>
<evidence type="ECO:0000313" key="1">
    <source>
        <dbReference type="EMBL" id="UUL82177.1"/>
    </source>
</evidence>
<organism evidence="1 2">
    <name type="scientific">Sphingomonas qomolangmaensis</name>
    <dbReference type="NCBI Taxonomy" id="2918765"/>
    <lineage>
        <taxon>Bacteria</taxon>
        <taxon>Pseudomonadati</taxon>
        <taxon>Pseudomonadota</taxon>
        <taxon>Alphaproteobacteria</taxon>
        <taxon>Sphingomonadales</taxon>
        <taxon>Sphingomonadaceae</taxon>
        <taxon>Sphingomonas</taxon>
    </lineage>
</organism>
<gene>
    <name evidence="1" type="ORF">NMP03_13440</name>
</gene>
<reference evidence="1" key="1">
    <citation type="submission" date="2022-07" db="EMBL/GenBank/DDBJ databases">
        <title>Sphingomonas sp. nov., a novel bacterium isolated from the north slope of the Mount Everest.</title>
        <authorList>
            <person name="Cui X."/>
            <person name="Liu Y."/>
        </authorList>
    </citation>
    <scope>NUCLEOTIDE SEQUENCE</scope>
    <source>
        <strain evidence="1">S5-59</strain>
    </source>
</reference>
<dbReference type="Gene3D" id="3.40.720.10">
    <property type="entry name" value="Alkaline Phosphatase, subunit A"/>
    <property type="match status" value="1"/>
</dbReference>